<dbReference type="InterPro" id="IPR016166">
    <property type="entry name" value="FAD-bd_PCMH"/>
</dbReference>
<dbReference type="SUPFAM" id="SSF55103">
    <property type="entry name" value="FAD-linked oxidases, C-terminal domain"/>
    <property type="match status" value="1"/>
</dbReference>
<dbReference type="GO" id="GO:0071949">
    <property type="term" value="F:FAD binding"/>
    <property type="evidence" value="ECO:0007669"/>
    <property type="project" value="InterPro"/>
</dbReference>
<dbReference type="InterPro" id="IPR016169">
    <property type="entry name" value="FAD-bd_PCMH_sub2"/>
</dbReference>
<dbReference type="EMBL" id="JACOFZ010000002">
    <property type="protein sequence ID" value="MBC3881301.1"/>
    <property type="molecule type" value="Genomic_DNA"/>
</dbReference>
<protein>
    <submittedName>
        <fullName evidence="4">Glycolate oxidase subunit GlcE</fullName>
        <ecNumber evidence="4">1.1.99.14</ecNumber>
    </submittedName>
</protein>
<proteinExistence type="predicted"/>
<keyword evidence="1" id="KW-0285">Flavoprotein</keyword>
<sequence>MKKDALDEVVEQYQAQIQHAIDNKSKLRIVGGDTKSWYGNVHREPEAETLHTTLYRGVIEYEPSELFIRVRGGTPLSEVQQLLAQHGQMFAFEPPSFGESATIGGMVASGLSGPRRAYAAAVKDHVLGVTMLNGRAEMLRFGSKVIKNVAGYDASRLMVGALGSLGLLLDVTLKVVPKPQAESNLVFAMSEVDALQKLNQWAGQPLPVSASCYHAGRLTVRLSGAAAAVQAAEQRLGGQIIRDDIDFWISVREQRHHFFIPDPDLCLWRLSLPSSAPALSLRGKSMIEWGGAQRWLWTHEDVSKVRDMARHLGGHATMFRYALSDTEVFTPLPQAIAKIEEGIRLAFDPHAVFQLKRTAGSQLG</sequence>
<dbReference type="PANTHER" id="PTHR11748">
    <property type="entry name" value="D-LACTATE DEHYDROGENASE"/>
    <property type="match status" value="1"/>
</dbReference>
<dbReference type="EC" id="1.1.99.14" evidence="4"/>
<dbReference type="AlphaFoldDB" id="A0A923HNZ4"/>
<comment type="caution">
    <text evidence="4">The sequence shown here is derived from an EMBL/GenBank/DDBJ whole genome shotgun (WGS) entry which is preliminary data.</text>
</comment>
<dbReference type="NCBIfam" id="NF008439">
    <property type="entry name" value="PRK11282.1"/>
    <property type="match status" value="1"/>
</dbReference>
<evidence type="ECO:0000313" key="4">
    <source>
        <dbReference type="EMBL" id="MBC3881301.1"/>
    </source>
</evidence>
<reference evidence="4" key="1">
    <citation type="submission" date="2020-08" db="EMBL/GenBank/DDBJ databases">
        <title>Novel species isolated from subtropical streams in China.</title>
        <authorList>
            <person name="Lu H."/>
        </authorList>
    </citation>
    <scope>NUCLEOTIDE SEQUENCE</scope>
    <source>
        <strain evidence="4">LX22W</strain>
    </source>
</reference>
<name>A0A923HNZ4_9BURK</name>
<evidence type="ECO:0000313" key="5">
    <source>
        <dbReference type="Proteomes" id="UP000627446"/>
    </source>
</evidence>
<keyword evidence="5" id="KW-1185">Reference proteome</keyword>
<accession>A0A923HNZ4</accession>
<dbReference type="InterPro" id="IPR006094">
    <property type="entry name" value="Oxid_FAD_bind_N"/>
</dbReference>
<organism evidence="4 5">
    <name type="scientific">Undibacterium nitidum</name>
    <dbReference type="NCBI Taxonomy" id="2762298"/>
    <lineage>
        <taxon>Bacteria</taxon>
        <taxon>Pseudomonadati</taxon>
        <taxon>Pseudomonadota</taxon>
        <taxon>Betaproteobacteria</taxon>
        <taxon>Burkholderiales</taxon>
        <taxon>Oxalobacteraceae</taxon>
        <taxon>Undibacterium</taxon>
    </lineage>
</organism>
<dbReference type="Pfam" id="PF01565">
    <property type="entry name" value="FAD_binding_4"/>
    <property type="match status" value="1"/>
</dbReference>
<dbReference type="InterPro" id="IPR016164">
    <property type="entry name" value="FAD-linked_Oxase-like_C"/>
</dbReference>
<evidence type="ECO:0000259" key="3">
    <source>
        <dbReference type="PROSITE" id="PS51387"/>
    </source>
</evidence>
<feature type="domain" description="FAD-binding PCMH-type" evidence="3">
    <location>
        <begin position="1"/>
        <end position="178"/>
    </location>
</feature>
<keyword evidence="4" id="KW-0560">Oxidoreductase</keyword>
<dbReference type="PANTHER" id="PTHR11748:SF103">
    <property type="entry name" value="GLYCOLATE OXIDASE SUBUNIT GLCE"/>
    <property type="match status" value="1"/>
</dbReference>
<dbReference type="Gene3D" id="3.30.465.10">
    <property type="match status" value="1"/>
</dbReference>
<gene>
    <name evidence="4" type="primary">glcE</name>
    <name evidence="4" type="ORF">H8K36_07960</name>
</gene>
<evidence type="ECO:0000256" key="1">
    <source>
        <dbReference type="ARBA" id="ARBA00022630"/>
    </source>
</evidence>
<evidence type="ECO:0000256" key="2">
    <source>
        <dbReference type="ARBA" id="ARBA00022827"/>
    </source>
</evidence>
<keyword evidence="2" id="KW-0274">FAD</keyword>
<dbReference type="SUPFAM" id="SSF56176">
    <property type="entry name" value="FAD-binding/transporter-associated domain-like"/>
    <property type="match status" value="1"/>
</dbReference>
<dbReference type="GO" id="GO:0019154">
    <property type="term" value="F:glycolate dehydrogenase activity"/>
    <property type="evidence" value="ECO:0007669"/>
    <property type="project" value="UniProtKB-EC"/>
</dbReference>
<dbReference type="InterPro" id="IPR036318">
    <property type="entry name" value="FAD-bd_PCMH-like_sf"/>
</dbReference>
<dbReference type="Proteomes" id="UP000627446">
    <property type="component" value="Unassembled WGS sequence"/>
</dbReference>
<dbReference type="PROSITE" id="PS51387">
    <property type="entry name" value="FAD_PCMH"/>
    <property type="match status" value="1"/>
</dbReference>